<dbReference type="EMBL" id="GGFL01000130">
    <property type="protein sequence ID" value="MBW64308.1"/>
    <property type="molecule type" value="Transcribed_RNA"/>
</dbReference>
<dbReference type="AlphaFoldDB" id="A0A2M4CHB3"/>
<keyword evidence="2" id="KW-0472">Membrane</keyword>
<evidence type="ECO:0000256" key="1">
    <source>
        <dbReference type="SAM" id="MobiDB-lite"/>
    </source>
</evidence>
<reference evidence="4" key="1">
    <citation type="submission" date="2018-01" db="EMBL/GenBank/DDBJ databases">
        <title>An insight into the sialome of Amazonian anophelines.</title>
        <authorList>
            <person name="Ribeiro J.M."/>
            <person name="Scarpassa V."/>
            <person name="Calvo E."/>
        </authorList>
    </citation>
    <scope>NUCLEOTIDE SEQUENCE</scope>
</reference>
<keyword evidence="2" id="KW-1133">Transmembrane helix</keyword>
<sequence>MAVTSKRRRLVVVLLWCGIFGLHFLQTGAGNPTDSASVSARNANNSNAAAANSSNGAGSLNSSSRNTSSIACEEDVLFQCPPNASCDKGRCVCMFRYKLNPAFHNGGQTAASATAAAAAAATPTSANGASSSSLPYCLLDESSSDSASASGGAGSAGKDHRPAAGNADQLPLREPAGAHHILSGVLIPLAFVVIMIGSALLAKRTQLWSRLRQRFQARRGRHHRRPAYEDVVLGNDSDDPPLI</sequence>
<organism evidence="4">
    <name type="scientific">Anopheles darlingi</name>
    <name type="common">Mosquito</name>
    <dbReference type="NCBI Taxonomy" id="43151"/>
    <lineage>
        <taxon>Eukaryota</taxon>
        <taxon>Metazoa</taxon>
        <taxon>Ecdysozoa</taxon>
        <taxon>Arthropoda</taxon>
        <taxon>Hexapoda</taxon>
        <taxon>Insecta</taxon>
        <taxon>Pterygota</taxon>
        <taxon>Neoptera</taxon>
        <taxon>Endopterygota</taxon>
        <taxon>Diptera</taxon>
        <taxon>Nematocera</taxon>
        <taxon>Culicoidea</taxon>
        <taxon>Culicidae</taxon>
        <taxon>Anophelinae</taxon>
        <taxon>Anopheles</taxon>
    </lineage>
</organism>
<feature type="signal peptide" evidence="3">
    <location>
        <begin position="1"/>
        <end position="29"/>
    </location>
</feature>
<dbReference type="RefSeq" id="XP_049547612.1">
    <property type="nucleotide sequence ID" value="XM_049691655.1"/>
</dbReference>
<keyword evidence="3" id="KW-0732">Signal</keyword>
<evidence type="ECO:0000256" key="3">
    <source>
        <dbReference type="SAM" id="SignalP"/>
    </source>
</evidence>
<dbReference type="VEuPathDB" id="VectorBase:ADAC006935"/>
<evidence type="ECO:0008006" key="5">
    <source>
        <dbReference type="Google" id="ProtNLM"/>
    </source>
</evidence>
<dbReference type="VEuPathDB" id="VectorBase:ADAR2_004258"/>
<keyword evidence="2" id="KW-0812">Transmembrane</keyword>
<evidence type="ECO:0000256" key="2">
    <source>
        <dbReference type="SAM" id="Phobius"/>
    </source>
</evidence>
<feature type="transmembrane region" description="Helical" evidence="2">
    <location>
        <begin position="181"/>
        <end position="202"/>
    </location>
</feature>
<feature type="region of interest" description="Disordered" evidence="1">
    <location>
        <begin position="147"/>
        <end position="170"/>
    </location>
</feature>
<protein>
    <recommendedName>
        <fullName evidence="5">Secreted protein</fullName>
    </recommendedName>
</protein>
<proteinExistence type="predicted"/>
<feature type="chain" id="PRO_5014805121" description="Secreted protein" evidence="3">
    <location>
        <begin position="30"/>
        <end position="243"/>
    </location>
</feature>
<name>A0A2M4CHB3_ANODA</name>
<accession>A0A2M4CHB3</accession>
<dbReference type="GeneID" id="125958369"/>
<evidence type="ECO:0000313" key="4">
    <source>
        <dbReference type="EMBL" id="MBW64308.1"/>
    </source>
</evidence>